<dbReference type="InterPro" id="IPR002347">
    <property type="entry name" value="SDR_fam"/>
</dbReference>
<dbReference type="CDD" id="cd05233">
    <property type="entry name" value="SDR_c"/>
    <property type="match status" value="1"/>
</dbReference>
<comment type="similarity">
    <text evidence="1">Belongs to the short-chain dehydrogenases/reductases (SDR) family.</text>
</comment>
<reference evidence="3 4" key="1">
    <citation type="submission" date="2016-01" db="EMBL/GenBank/DDBJ databases">
        <title>Complete genome and mega plasmid sequence of Sphingomonas panacis DCY99 elicits systemic resistance in rice to Xanthomonas oryzae.</title>
        <authorList>
            <person name="Kim Y.J."/>
            <person name="Yang D.C."/>
            <person name="Sing P."/>
        </authorList>
    </citation>
    <scope>NUCLEOTIDE SEQUENCE [LARGE SCALE GENOMIC DNA]</scope>
    <source>
        <strain evidence="3 4">DCY99</strain>
    </source>
</reference>
<dbReference type="FunFam" id="3.40.50.720:FF:000084">
    <property type="entry name" value="Short-chain dehydrogenase reductase"/>
    <property type="match status" value="1"/>
</dbReference>
<evidence type="ECO:0000313" key="4">
    <source>
        <dbReference type="Proteomes" id="UP000094256"/>
    </source>
</evidence>
<evidence type="ECO:0000256" key="1">
    <source>
        <dbReference type="ARBA" id="ARBA00006484"/>
    </source>
</evidence>
<dbReference type="PANTHER" id="PTHR42760">
    <property type="entry name" value="SHORT-CHAIN DEHYDROGENASES/REDUCTASES FAMILY MEMBER"/>
    <property type="match status" value="1"/>
</dbReference>
<name>A0A1B3ZEP7_9SPHN</name>
<keyword evidence="4" id="KW-1185">Reference proteome</keyword>
<organism evidence="3 4">
    <name type="scientific">Sphingomonas panacis</name>
    <dbReference type="NCBI Taxonomy" id="1560345"/>
    <lineage>
        <taxon>Bacteria</taxon>
        <taxon>Pseudomonadati</taxon>
        <taxon>Pseudomonadota</taxon>
        <taxon>Alphaproteobacteria</taxon>
        <taxon>Sphingomonadales</taxon>
        <taxon>Sphingomonadaceae</taxon>
        <taxon>Sphingomonas</taxon>
    </lineage>
</organism>
<dbReference type="AlphaFoldDB" id="A0A1B3ZEP7"/>
<keyword evidence="2" id="KW-0560">Oxidoreductase</keyword>
<dbReference type="PRINTS" id="PR00080">
    <property type="entry name" value="SDRFAMILY"/>
</dbReference>
<protein>
    <recommendedName>
        <fullName evidence="5">Oxidoreductase</fullName>
    </recommendedName>
</protein>
<evidence type="ECO:0000256" key="2">
    <source>
        <dbReference type="ARBA" id="ARBA00023002"/>
    </source>
</evidence>
<dbReference type="Proteomes" id="UP000094256">
    <property type="component" value="Chromosome"/>
</dbReference>
<dbReference type="InterPro" id="IPR036291">
    <property type="entry name" value="NAD(P)-bd_dom_sf"/>
</dbReference>
<sequence>MMTQPRFDGKVVIVTGAAGGMGLGYALHLAKLGADVGIFDKDLDAGKRNSEYDADSVADAIKALGRRVVAVQADLSNRAEAQSAVEKVARELGPIDTIVNNAGGAITPADRSYATNSPDDDIELLIKVNFLSAVYCCQAAVPLMTTPGGAIVNIITFGAFAGDSHGKYAVYSAAKAALLTYTRHLAVELGPVGIRANCIAPGLIHTPRVAAAAAARGMGTNDQTSGIPLRRFGKVDDMVGAVEFLGSDMSAYITGECIRVTGGLGLISL</sequence>
<dbReference type="PRINTS" id="PR00081">
    <property type="entry name" value="GDHRDH"/>
</dbReference>
<dbReference type="GO" id="GO:0016616">
    <property type="term" value="F:oxidoreductase activity, acting on the CH-OH group of donors, NAD or NADP as acceptor"/>
    <property type="evidence" value="ECO:0007669"/>
    <property type="project" value="TreeGrafter"/>
</dbReference>
<dbReference type="PANTHER" id="PTHR42760:SF133">
    <property type="entry name" value="3-OXOACYL-[ACYL-CARRIER-PROTEIN] REDUCTASE"/>
    <property type="match status" value="1"/>
</dbReference>
<dbReference type="KEGG" id="span:AWL63_19975"/>
<dbReference type="EMBL" id="CP014168">
    <property type="protein sequence ID" value="AOH85894.1"/>
    <property type="molecule type" value="Genomic_DNA"/>
</dbReference>
<dbReference type="SUPFAM" id="SSF51735">
    <property type="entry name" value="NAD(P)-binding Rossmann-fold domains"/>
    <property type="match status" value="1"/>
</dbReference>
<proteinExistence type="inferred from homology"/>
<evidence type="ECO:0008006" key="5">
    <source>
        <dbReference type="Google" id="ProtNLM"/>
    </source>
</evidence>
<dbReference type="STRING" id="1560345.AWL63_19975"/>
<accession>A0A1B3ZEP7</accession>
<gene>
    <name evidence="3" type="ORF">AWL63_19975</name>
</gene>
<dbReference type="Gene3D" id="3.40.50.720">
    <property type="entry name" value="NAD(P)-binding Rossmann-like Domain"/>
    <property type="match status" value="1"/>
</dbReference>
<dbReference type="Pfam" id="PF13561">
    <property type="entry name" value="adh_short_C2"/>
    <property type="match status" value="1"/>
</dbReference>
<evidence type="ECO:0000313" key="3">
    <source>
        <dbReference type="EMBL" id="AOH85894.1"/>
    </source>
</evidence>